<proteinExistence type="predicted"/>
<dbReference type="GO" id="GO:0005615">
    <property type="term" value="C:extracellular space"/>
    <property type="evidence" value="ECO:0007669"/>
    <property type="project" value="TreeGrafter"/>
</dbReference>
<dbReference type="InterPro" id="IPR055343">
    <property type="entry name" value="CREG_beta-barrel"/>
</dbReference>
<dbReference type="AlphaFoldDB" id="A0A913ZHQ7"/>
<dbReference type="InterPro" id="IPR012349">
    <property type="entry name" value="Split_barrel_FMN-bd"/>
</dbReference>
<dbReference type="EnsemblMetazoa" id="XM_038194647.1">
    <property type="protein sequence ID" value="XP_038050575.1"/>
    <property type="gene ID" value="LOC119723789"/>
</dbReference>
<dbReference type="OMA" id="KWISMEL"/>
<dbReference type="GeneID" id="119723789"/>
<dbReference type="Pfam" id="PF13883">
    <property type="entry name" value="CREG_beta-barrel"/>
    <property type="match status" value="1"/>
</dbReference>
<dbReference type="PANTHER" id="PTHR13343:SF17">
    <property type="entry name" value="CELLULAR REPRESSOR OF E1A-STIMULATED GENES, ISOFORM A"/>
    <property type="match status" value="1"/>
</dbReference>
<feature type="signal peptide" evidence="1">
    <location>
        <begin position="1"/>
        <end position="21"/>
    </location>
</feature>
<protein>
    <recommendedName>
        <fullName evidence="2">CREG-like beta-barrel domain-containing protein</fullName>
    </recommendedName>
</protein>
<dbReference type="RefSeq" id="XP_038050575.1">
    <property type="nucleotide sequence ID" value="XM_038194647.1"/>
</dbReference>
<dbReference type="GO" id="GO:0005737">
    <property type="term" value="C:cytoplasm"/>
    <property type="evidence" value="ECO:0007669"/>
    <property type="project" value="UniProtKB-ARBA"/>
</dbReference>
<evidence type="ECO:0000313" key="3">
    <source>
        <dbReference type="EnsemblMetazoa" id="XP_038050575.1"/>
    </source>
</evidence>
<dbReference type="SUPFAM" id="SSF50475">
    <property type="entry name" value="FMN-binding split barrel"/>
    <property type="match status" value="1"/>
</dbReference>
<organism evidence="3 4">
    <name type="scientific">Patiria miniata</name>
    <name type="common">Bat star</name>
    <name type="synonym">Asterina miniata</name>
    <dbReference type="NCBI Taxonomy" id="46514"/>
    <lineage>
        <taxon>Eukaryota</taxon>
        <taxon>Metazoa</taxon>
        <taxon>Echinodermata</taxon>
        <taxon>Eleutherozoa</taxon>
        <taxon>Asterozoa</taxon>
        <taxon>Asteroidea</taxon>
        <taxon>Valvatacea</taxon>
        <taxon>Valvatida</taxon>
        <taxon>Asterinidae</taxon>
        <taxon>Patiria</taxon>
    </lineage>
</organism>
<dbReference type="OrthoDB" id="46836at2759"/>
<feature type="chain" id="PRO_5037340721" description="CREG-like beta-barrel domain-containing protein" evidence="1">
    <location>
        <begin position="22"/>
        <end position="198"/>
    </location>
</feature>
<evidence type="ECO:0000259" key="2">
    <source>
        <dbReference type="Pfam" id="PF13883"/>
    </source>
</evidence>
<feature type="domain" description="CREG-like beta-barrel" evidence="2">
    <location>
        <begin position="26"/>
        <end position="194"/>
    </location>
</feature>
<dbReference type="Gene3D" id="2.30.110.10">
    <property type="entry name" value="Electron Transport, Fmn-binding Protein, Chain A"/>
    <property type="match status" value="1"/>
</dbReference>
<dbReference type="Proteomes" id="UP000887568">
    <property type="component" value="Unplaced"/>
</dbReference>
<keyword evidence="1" id="KW-0732">Signal</keyword>
<accession>A0A913ZHQ7</accession>
<name>A0A913ZHQ7_PATMI</name>
<keyword evidence="4" id="KW-1185">Reference proteome</keyword>
<evidence type="ECO:0000313" key="4">
    <source>
        <dbReference type="Proteomes" id="UP000887568"/>
    </source>
</evidence>
<evidence type="ECO:0000256" key="1">
    <source>
        <dbReference type="SAM" id="SignalP"/>
    </source>
</evidence>
<reference evidence="3" key="1">
    <citation type="submission" date="2022-11" db="UniProtKB">
        <authorList>
            <consortium name="EnsemblMetazoa"/>
        </authorList>
    </citation>
    <scope>IDENTIFICATION</scope>
</reference>
<sequence>MAQPIVSFAHVLLLFCVIVQCVDPPPHGELAKRARYIVHKADWCVITTLSSSPALLGQPFPNPTSMSDGPVDKSSGIPYMYQPTVSYIVQDISQNSKVTLTFSEAQFGLKECLLTKDSDPEWPMCARLMLMGDMHLVKDAAGNATAKAALFPRHPSMSSWHFHQHTFLKMDINQILLLDYFGGYSNVSVADYFKVNLD</sequence>
<dbReference type="PANTHER" id="PTHR13343">
    <property type="entry name" value="CREG1 PROTEIN"/>
    <property type="match status" value="1"/>
</dbReference>